<accession>A0ABU0ENK0</accession>
<name>A0ABU0ENK0_9PSEU</name>
<sequence>MSDEIGRLDHLGINVVVYERPDGKIQVTVDTSGRPEQEDDPRVGPINLRVSLNDGDLWDNGPVDHAVMELAEPQALPLVRIETGGNLVCPRCGEVNRIVEFDQACRINTLSVEDGAVKATTGQGDWDHDHFACQACGKRVELPDGVEIHHS</sequence>
<dbReference type="Proteomes" id="UP001229651">
    <property type="component" value="Unassembled WGS sequence"/>
</dbReference>
<organism evidence="1 2">
    <name type="scientific">Amycolatopsis thermophila</name>
    <dbReference type="NCBI Taxonomy" id="206084"/>
    <lineage>
        <taxon>Bacteria</taxon>
        <taxon>Bacillati</taxon>
        <taxon>Actinomycetota</taxon>
        <taxon>Actinomycetes</taxon>
        <taxon>Pseudonocardiales</taxon>
        <taxon>Pseudonocardiaceae</taxon>
        <taxon>Amycolatopsis</taxon>
    </lineage>
</organism>
<evidence type="ECO:0000313" key="1">
    <source>
        <dbReference type="EMBL" id="MDQ0376585.1"/>
    </source>
</evidence>
<evidence type="ECO:0000313" key="2">
    <source>
        <dbReference type="Proteomes" id="UP001229651"/>
    </source>
</evidence>
<reference evidence="1 2" key="1">
    <citation type="submission" date="2023-07" db="EMBL/GenBank/DDBJ databases">
        <title>Sequencing the genomes of 1000 actinobacteria strains.</title>
        <authorList>
            <person name="Klenk H.-P."/>
        </authorList>
    </citation>
    <scope>NUCLEOTIDE SEQUENCE [LARGE SCALE GENOMIC DNA]</scope>
    <source>
        <strain evidence="1 2">DSM 45805</strain>
    </source>
</reference>
<dbReference type="RefSeq" id="WP_306988505.1">
    <property type="nucleotide sequence ID" value="NZ_JAUSUT010000001.1"/>
</dbReference>
<proteinExistence type="predicted"/>
<dbReference type="EMBL" id="JAUSUT010000001">
    <property type="protein sequence ID" value="MDQ0376585.1"/>
    <property type="molecule type" value="Genomic_DNA"/>
</dbReference>
<protein>
    <submittedName>
        <fullName evidence="1">RNA-binding Zn-ribbon protein involved in translation (DUF1610 family)</fullName>
    </submittedName>
</protein>
<keyword evidence="2" id="KW-1185">Reference proteome</keyword>
<comment type="caution">
    <text evidence="1">The sequence shown here is derived from an EMBL/GenBank/DDBJ whole genome shotgun (WGS) entry which is preliminary data.</text>
</comment>
<gene>
    <name evidence="1" type="ORF">FB470_000579</name>
</gene>